<dbReference type="Proteomes" id="UP000677436">
    <property type="component" value="Chromosome"/>
</dbReference>
<dbReference type="InterPro" id="IPR023827">
    <property type="entry name" value="Peptidase_S8_Asp-AS"/>
</dbReference>
<feature type="chain" id="PRO_5034316006" description="Peptidase S8/S53 domain-containing protein" evidence="8">
    <location>
        <begin position="21"/>
        <end position="765"/>
    </location>
</feature>
<dbReference type="PANTHER" id="PTHR43399:SF4">
    <property type="entry name" value="CELL WALL-ASSOCIATED PROTEASE"/>
    <property type="match status" value="1"/>
</dbReference>
<keyword evidence="3 6" id="KW-0378">Hydrolase</keyword>
<dbReference type="EMBL" id="AP024601">
    <property type="protein sequence ID" value="BCU83214.1"/>
    <property type="molecule type" value="Genomic_DNA"/>
</dbReference>
<evidence type="ECO:0000313" key="10">
    <source>
        <dbReference type="EMBL" id="BCU83214.1"/>
    </source>
</evidence>
<evidence type="ECO:0000256" key="2">
    <source>
        <dbReference type="ARBA" id="ARBA00022670"/>
    </source>
</evidence>
<organism evidence="10 11">
    <name type="scientific">Polycladomyces abyssicola</name>
    <dbReference type="NCBI Taxonomy" id="1125966"/>
    <lineage>
        <taxon>Bacteria</taxon>
        <taxon>Bacillati</taxon>
        <taxon>Bacillota</taxon>
        <taxon>Bacilli</taxon>
        <taxon>Bacillales</taxon>
        <taxon>Thermoactinomycetaceae</taxon>
        <taxon>Polycladomyces</taxon>
    </lineage>
</organism>
<feature type="active site" description="Charge relay system" evidence="5 6">
    <location>
        <position position="157"/>
    </location>
</feature>
<dbReference type="PRINTS" id="PR00723">
    <property type="entry name" value="SUBTILISIN"/>
</dbReference>
<keyword evidence="2 6" id="KW-0645">Protease</keyword>
<accession>A0A8D5UJ96</accession>
<dbReference type="GO" id="GO:0004252">
    <property type="term" value="F:serine-type endopeptidase activity"/>
    <property type="evidence" value="ECO:0007669"/>
    <property type="project" value="UniProtKB-UniRule"/>
</dbReference>
<gene>
    <name evidence="10" type="ORF">JIR001_29970</name>
</gene>
<dbReference type="RefSeq" id="WP_212773463.1">
    <property type="nucleotide sequence ID" value="NZ_AP024601.1"/>
</dbReference>
<evidence type="ECO:0000259" key="9">
    <source>
        <dbReference type="Pfam" id="PF00082"/>
    </source>
</evidence>
<evidence type="ECO:0000313" key="11">
    <source>
        <dbReference type="Proteomes" id="UP000677436"/>
    </source>
</evidence>
<dbReference type="KEGG" id="pabs:JIR001_29970"/>
<reference evidence="10" key="2">
    <citation type="journal article" date="2021" name="Microbiol. Resour. Announc.">
        <title>Complete Genome Sequence of Polycladomyces abyssicola JIR-001T, Isolated from Hemipelagic Sediment in Deep Seawater.</title>
        <authorList>
            <person name="Tsubouchi T."/>
            <person name="Kaneko Y."/>
        </authorList>
    </citation>
    <scope>NUCLEOTIDE SEQUENCE</scope>
    <source>
        <strain evidence="10">JIR-001</strain>
    </source>
</reference>
<keyword evidence="8" id="KW-0732">Signal</keyword>
<dbReference type="PROSITE" id="PS00138">
    <property type="entry name" value="SUBTILASE_SER"/>
    <property type="match status" value="1"/>
</dbReference>
<evidence type="ECO:0000256" key="1">
    <source>
        <dbReference type="ARBA" id="ARBA00011073"/>
    </source>
</evidence>
<dbReference type="SUPFAM" id="SSF52743">
    <property type="entry name" value="Subtilisin-like"/>
    <property type="match status" value="1"/>
</dbReference>
<dbReference type="SUPFAM" id="SSF89260">
    <property type="entry name" value="Collagen-binding domain"/>
    <property type="match status" value="2"/>
</dbReference>
<dbReference type="GO" id="GO:0006508">
    <property type="term" value="P:proteolysis"/>
    <property type="evidence" value="ECO:0007669"/>
    <property type="project" value="UniProtKB-KW"/>
</dbReference>
<evidence type="ECO:0000256" key="5">
    <source>
        <dbReference type="PIRSR" id="PIRSR615500-1"/>
    </source>
</evidence>
<keyword evidence="4 6" id="KW-0720">Serine protease</keyword>
<dbReference type="PANTHER" id="PTHR43399">
    <property type="entry name" value="SUBTILISIN-RELATED"/>
    <property type="match status" value="1"/>
</dbReference>
<dbReference type="InterPro" id="IPR023828">
    <property type="entry name" value="Peptidase_S8_Ser-AS"/>
</dbReference>
<feature type="active site" description="Charge relay system" evidence="5 6">
    <location>
        <position position="354"/>
    </location>
</feature>
<dbReference type="InterPro" id="IPR051048">
    <property type="entry name" value="Peptidase_S8/S53_subtilisin"/>
</dbReference>
<dbReference type="Gene3D" id="3.40.50.200">
    <property type="entry name" value="Peptidase S8/S53 domain"/>
    <property type="match status" value="1"/>
</dbReference>
<comment type="similarity">
    <text evidence="1 6 7">Belongs to the peptidase S8 family.</text>
</comment>
<evidence type="ECO:0000256" key="4">
    <source>
        <dbReference type="ARBA" id="ARBA00022825"/>
    </source>
</evidence>
<dbReference type="InterPro" id="IPR000209">
    <property type="entry name" value="Peptidase_S8/S53_dom"/>
</dbReference>
<sequence>MKKVVWVTWICLFAVLIASACGQAPRENRGNEEDSSKTVSHREWVIKWKGEADPDFLKTVDILHESLDPKDNGQTMLIRLKPDVDEEKWESRWSGDPRVEYLHPNHKFKVESRVSMQYRGGNRTYYLKRIRAEAAWPLLVKWKEQGRISNVTVAVVDTGVDLSHPMLAPFLVAGANLRDPAQPPQDHMGHGTRVASVIAAVWGSAGGKKSPLIGSAHIMPIKVMEDGQDGDVYHTAEGIREAVRRKADVIVLAQGSWTYSETMAEAVQEAEQAGVTVVGAAGNASMNDNGDILYDHPLYYPAAFPTVLGVGSVDVEGQRVMTSNMGSGLDVMAPGENIWSAIPGGKYGYDSGTSFAAPQVAGLAALVKERFPSFTPAQIRNLIRQTARPSGEERWNILYGFGTIDVYRAMTAKLEPDIFEPNNSAGKAMPMSTDQVYQATLHSSSDADWYRIHLFHPGTLVLTCDAKRQARMRIRVEVERTGQTGEYDLSSQPLFLTVPGGQIRLKVWAIDTREPISYTLTNAFSPQVDRNENNDYQWNATKVKLTPGLVPIEGTWHKQRDMDWYQLEIPRPGMLEARLDVVTPRADPVLFVQEDESWHTVRVDVKSEGEEETIRLHVPKGYLYVRASDYGGNPIVEPYHLIIDYQPEMTDASEPNDRSDQATLLFPGETVTGRLAGPVDLDWYVFQVTERSRHTIRLQIPPGWEDVEMILYDSGMRALKQVRLSDSRRVAEVTHMMEIGNYYIRLQSSGKRGEGAYSLVLKRPG</sequence>
<evidence type="ECO:0000256" key="7">
    <source>
        <dbReference type="RuleBase" id="RU003355"/>
    </source>
</evidence>
<protein>
    <recommendedName>
        <fullName evidence="9">Peptidase S8/S53 domain-containing protein</fullName>
    </recommendedName>
</protein>
<dbReference type="InterPro" id="IPR015500">
    <property type="entry name" value="Peptidase_S8_subtilisin-rel"/>
</dbReference>
<dbReference type="AlphaFoldDB" id="A0A8D5UJ96"/>
<dbReference type="PROSITE" id="PS51257">
    <property type="entry name" value="PROKAR_LIPOPROTEIN"/>
    <property type="match status" value="1"/>
</dbReference>
<reference evidence="10" key="1">
    <citation type="journal article" date="2013" name="Int. J. Syst. Evol. Microbiol.">
        <title>Polycladomyces abyssicola gen. nov., sp. nov., a thermophilic filamentous bacterium isolated from hemipelagic sediment.</title>
        <authorList>
            <person name="Tsubouchi T."/>
            <person name="Shimane Y."/>
            <person name="Mori K."/>
            <person name="Usui K."/>
            <person name="Hiraki T."/>
            <person name="Tame A."/>
            <person name="Uematsu K."/>
            <person name="Maruyama T."/>
            <person name="Hatada Y."/>
        </authorList>
    </citation>
    <scope>NUCLEOTIDE SEQUENCE</scope>
    <source>
        <strain evidence="10">JIR-001</strain>
    </source>
</reference>
<evidence type="ECO:0000256" key="6">
    <source>
        <dbReference type="PROSITE-ProRule" id="PRU01240"/>
    </source>
</evidence>
<dbReference type="Pfam" id="PF00082">
    <property type="entry name" value="Peptidase_S8"/>
    <property type="match status" value="1"/>
</dbReference>
<dbReference type="InterPro" id="IPR036852">
    <property type="entry name" value="Peptidase_S8/S53_dom_sf"/>
</dbReference>
<feature type="active site" description="Charge relay system" evidence="5 6">
    <location>
        <position position="190"/>
    </location>
</feature>
<dbReference type="PROSITE" id="PS51892">
    <property type="entry name" value="SUBTILASE"/>
    <property type="match status" value="1"/>
</dbReference>
<feature type="signal peptide" evidence="8">
    <location>
        <begin position="1"/>
        <end position="20"/>
    </location>
</feature>
<dbReference type="Gene3D" id="2.60.120.380">
    <property type="match status" value="3"/>
</dbReference>
<evidence type="ECO:0000256" key="8">
    <source>
        <dbReference type="SAM" id="SignalP"/>
    </source>
</evidence>
<feature type="domain" description="Peptidase S8/S53" evidence="9">
    <location>
        <begin position="150"/>
        <end position="402"/>
    </location>
</feature>
<proteinExistence type="inferred from homology"/>
<name>A0A8D5UJ96_9BACL</name>
<keyword evidence="11" id="KW-1185">Reference proteome</keyword>
<evidence type="ECO:0000256" key="3">
    <source>
        <dbReference type="ARBA" id="ARBA00022801"/>
    </source>
</evidence>
<dbReference type="PROSITE" id="PS00136">
    <property type="entry name" value="SUBTILASE_ASP"/>
    <property type="match status" value="1"/>
</dbReference>